<proteinExistence type="predicted"/>
<evidence type="ECO:0000256" key="5">
    <source>
        <dbReference type="ARBA" id="ARBA00030918"/>
    </source>
</evidence>
<dbReference type="GO" id="GO:0019867">
    <property type="term" value="C:outer membrane"/>
    <property type="evidence" value="ECO:0007669"/>
    <property type="project" value="InterPro"/>
</dbReference>
<dbReference type="Pfam" id="PF03562">
    <property type="entry name" value="MltA"/>
    <property type="match status" value="1"/>
</dbReference>
<dbReference type="Gene3D" id="2.40.240.50">
    <property type="entry name" value="Barwin-like endoglucanases"/>
    <property type="match status" value="1"/>
</dbReference>
<dbReference type="SMART" id="SM00925">
    <property type="entry name" value="MltA"/>
    <property type="match status" value="1"/>
</dbReference>
<dbReference type="EC" id="4.2.2.n1" evidence="2"/>
<comment type="caution">
    <text evidence="8">The sequence shown here is derived from an EMBL/GenBank/DDBJ whole genome shotgun (WGS) entry which is preliminary data.</text>
</comment>
<dbReference type="EMBL" id="JACIJS010000001">
    <property type="protein sequence ID" value="MBB5514486.1"/>
    <property type="molecule type" value="Genomic_DNA"/>
</dbReference>
<evidence type="ECO:0000259" key="7">
    <source>
        <dbReference type="SMART" id="SM00925"/>
    </source>
</evidence>
<name>A0A840WXT7_9RHOB</name>
<evidence type="ECO:0000256" key="3">
    <source>
        <dbReference type="ARBA" id="ARBA00023239"/>
    </source>
</evidence>
<dbReference type="SUPFAM" id="SSF50685">
    <property type="entry name" value="Barwin-like endoglucanases"/>
    <property type="match status" value="1"/>
</dbReference>
<dbReference type="AlphaFoldDB" id="A0A840WXT7"/>
<dbReference type="Proteomes" id="UP000553766">
    <property type="component" value="Unassembled WGS sequence"/>
</dbReference>
<dbReference type="CDD" id="cd14485">
    <property type="entry name" value="mltA_like_LT_A"/>
    <property type="match status" value="1"/>
</dbReference>
<feature type="chain" id="PRO_5032520601" description="peptidoglycan lytic exotransglycosylase" evidence="6">
    <location>
        <begin position="24"/>
        <end position="350"/>
    </location>
</feature>
<dbReference type="PANTHER" id="PTHR30124:SF0">
    <property type="entry name" value="MEMBRANE-BOUND LYTIC MUREIN TRANSGLYCOSYLASE A"/>
    <property type="match status" value="1"/>
</dbReference>
<evidence type="ECO:0000313" key="8">
    <source>
        <dbReference type="EMBL" id="MBB5514486.1"/>
    </source>
</evidence>
<gene>
    <name evidence="8" type="ORF">FHS89_000484</name>
</gene>
<reference evidence="8 9" key="1">
    <citation type="submission" date="2020-08" db="EMBL/GenBank/DDBJ databases">
        <title>Genomic Encyclopedia of Type Strains, Phase IV (KMG-IV): sequencing the most valuable type-strain genomes for metagenomic binning, comparative biology and taxonomic classification.</title>
        <authorList>
            <person name="Goeker M."/>
        </authorList>
    </citation>
    <scope>NUCLEOTIDE SEQUENCE [LARGE SCALE GENOMIC DNA]</scope>
    <source>
        <strain evidence="8 9">DSM 103377</strain>
    </source>
</reference>
<keyword evidence="9" id="KW-1185">Reference proteome</keyword>
<keyword evidence="4" id="KW-0961">Cell wall biogenesis/degradation</keyword>
<dbReference type="GO" id="GO:0004553">
    <property type="term" value="F:hydrolase activity, hydrolyzing O-glycosyl compounds"/>
    <property type="evidence" value="ECO:0007669"/>
    <property type="project" value="InterPro"/>
</dbReference>
<keyword evidence="3" id="KW-0456">Lyase</keyword>
<dbReference type="PANTHER" id="PTHR30124">
    <property type="entry name" value="MEMBRANE-BOUND LYTIC MUREIN TRANSGLYCOSYLASE A"/>
    <property type="match status" value="1"/>
</dbReference>
<comment type="catalytic activity">
    <reaction evidence="1">
        <text>Exolytic cleavage of the (1-&gt;4)-beta-glycosidic linkage between N-acetylmuramic acid (MurNAc) and N-acetylglucosamine (GlcNAc) residues in peptidoglycan, from either the reducing or the non-reducing ends of the peptidoglycan chains, with concomitant formation of a 1,6-anhydrobond in the MurNAc residue.</text>
        <dbReference type="EC" id="4.2.2.n1"/>
    </reaction>
</comment>
<accession>A0A840WXT7</accession>
<dbReference type="GO" id="GO:0071555">
    <property type="term" value="P:cell wall organization"/>
    <property type="evidence" value="ECO:0007669"/>
    <property type="project" value="UniProtKB-KW"/>
</dbReference>
<dbReference type="CDD" id="cd14668">
    <property type="entry name" value="mlta_B"/>
    <property type="match status" value="1"/>
</dbReference>
<evidence type="ECO:0000256" key="2">
    <source>
        <dbReference type="ARBA" id="ARBA00012587"/>
    </source>
</evidence>
<dbReference type="PIRSF" id="PIRSF019422">
    <property type="entry name" value="MltA"/>
    <property type="match status" value="1"/>
</dbReference>
<evidence type="ECO:0000256" key="1">
    <source>
        <dbReference type="ARBA" id="ARBA00001420"/>
    </source>
</evidence>
<evidence type="ECO:0000256" key="6">
    <source>
        <dbReference type="SAM" id="SignalP"/>
    </source>
</evidence>
<dbReference type="Pfam" id="PF06725">
    <property type="entry name" value="3D"/>
    <property type="match status" value="1"/>
</dbReference>
<feature type="domain" description="Lytic transglycosylase MltA" evidence="7">
    <location>
        <begin position="111"/>
        <end position="243"/>
    </location>
</feature>
<dbReference type="InterPro" id="IPR036908">
    <property type="entry name" value="RlpA-like_sf"/>
</dbReference>
<protein>
    <recommendedName>
        <fullName evidence="2">peptidoglycan lytic exotransglycosylase</fullName>
        <ecNumber evidence="2">4.2.2.n1</ecNumber>
    </recommendedName>
    <alternativeName>
        <fullName evidence="5">Murein hydrolase A</fullName>
    </alternativeName>
</protein>
<evidence type="ECO:0000256" key="4">
    <source>
        <dbReference type="ARBA" id="ARBA00023316"/>
    </source>
</evidence>
<organism evidence="8 9">
    <name type="scientific">Rubricella aquisinus</name>
    <dbReference type="NCBI Taxonomy" id="2028108"/>
    <lineage>
        <taxon>Bacteria</taxon>
        <taxon>Pseudomonadati</taxon>
        <taxon>Pseudomonadota</taxon>
        <taxon>Alphaproteobacteria</taxon>
        <taxon>Rhodobacterales</taxon>
        <taxon>Paracoccaceae</taxon>
        <taxon>Rubricella</taxon>
    </lineage>
</organism>
<keyword evidence="6" id="KW-0732">Signal</keyword>
<sequence length="350" mass="38237">MRLRGLHTTLAALAFLIAPHASMAETVRYEPLRFSEILGWGQDDHAAALDTFRKSCGLTPRNSLVTDMEWRGVCKAAEYAFDARTFFEAAFRPVVITDGSDPLFTAYFEPELIASPVRTGEFQHPIYRPPPELNQPWLTRAQIENGVLAGRGLEIAWLADPVDAFFLHVQGSGRLAMTDGSVKRVGFADRNGHPYRSVGRHMAQLGIFSIHQASAANIRAWVQRNPRDGRRILQHNPSYIFFREVTNLAPEDGPIGAMSLPVTARRSAAVDPAYTPLGAPVWIETNISTGPWAQLMIAQDVGSAIKGAQRADLFLGSGAAAGELAGRVKGDGRMITLLPVATADRLLRGN</sequence>
<feature type="signal peptide" evidence="6">
    <location>
        <begin position="1"/>
        <end position="23"/>
    </location>
</feature>
<evidence type="ECO:0000313" key="9">
    <source>
        <dbReference type="Proteomes" id="UP000553766"/>
    </source>
</evidence>
<dbReference type="InterPro" id="IPR026044">
    <property type="entry name" value="MltA"/>
</dbReference>
<dbReference type="InterPro" id="IPR005300">
    <property type="entry name" value="MltA_B"/>
</dbReference>
<dbReference type="InterPro" id="IPR010611">
    <property type="entry name" value="3D_dom"/>
</dbReference>
<dbReference type="Gene3D" id="2.40.40.10">
    <property type="entry name" value="RlpA-like domain"/>
    <property type="match status" value="1"/>
</dbReference>
<dbReference type="GO" id="GO:0008933">
    <property type="term" value="F:peptidoglycan lytic transglycosylase activity"/>
    <property type="evidence" value="ECO:0007669"/>
    <property type="project" value="TreeGrafter"/>
</dbReference>
<dbReference type="GO" id="GO:0009254">
    <property type="term" value="P:peptidoglycan turnover"/>
    <property type="evidence" value="ECO:0007669"/>
    <property type="project" value="InterPro"/>
</dbReference>
<dbReference type="GO" id="GO:0009253">
    <property type="term" value="P:peptidoglycan catabolic process"/>
    <property type="evidence" value="ECO:0007669"/>
    <property type="project" value="TreeGrafter"/>
</dbReference>